<keyword evidence="3" id="KW-0804">Transcription</keyword>
<dbReference type="PROSITE" id="PS50977">
    <property type="entry name" value="HTH_TETR_2"/>
    <property type="match status" value="1"/>
</dbReference>
<dbReference type="Pfam" id="PF00440">
    <property type="entry name" value="TetR_N"/>
    <property type="match status" value="1"/>
</dbReference>
<accession>A0ABX8NBW1</accession>
<reference evidence="6" key="1">
    <citation type="journal article" date="2021" name="Microorganisms">
        <title>The Ever-Expanding Pseudomonas Genus: Description of 43 New Species and Partition of the Pseudomonas putida Group.</title>
        <authorList>
            <person name="Girard L."/>
            <person name="Lood C."/>
            <person name="Hofte M."/>
            <person name="Vandamme P."/>
            <person name="Rokni-Zadeh H."/>
            <person name="van Noort V."/>
            <person name="Lavigne R."/>
            <person name="De Mot R."/>
        </authorList>
    </citation>
    <scope>NUCLEOTIDE SEQUENCE</scope>
    <source>
        <strain evidence="6">COW40</strain>
    </source>
</reference>
<dbReference type="InterPro" id="IPR023772">
    <property type="entry name" value="DNA-bd_HTH_TetR-type_CS"/>
</dbReference>
<gene>
    <name evidence="6" type="ORF">KSS94_12280</name>
</gene>
<dbReference type="InterPro" id="IPR050109">
    <property type="entry name" value="HTH-type_TetR-like_transc_reg"/>
</dbReference>
<feature type="DNA-binding region" description="H-T-H motif" evidence="4">
    <location>
        <begin position="29"/>
        <end position="48"/>
    </location>
</feature>
<evidence type="ECO:0000256" key="1">
    <source>
        <dbReference type="ARBA" id="ARBA00023015"/>
    </source>
</evidence>
<dbReference type="EMBL" id="CP077076">
    <property type="protein sequence ID" value="QXH53843.1"/>
    <property type="molecule type" value="Genomic_DNA"/>
</dbReference>
<evidence type="ECO:0000256" key="3">
    <source>
        <dbReference type="ARBA" id="ARBA00023163"/>
    </source>
</evidence>
<organism evidence="6 7">
    <name type="scientific">Pseudomonas fakonensis</name>
    <dbReference type="NCBI Taxonomy" id="2842355"/>
    <lineage>
        <taxon>Bacteria</taxon>
        <taxon>Pseudomonadati</taxon>
        <taxon>Pseudomonadota</taxon>
        <taxon>Gammaproteobacteria</taxon>
        <taxon>Pseudomonadales</taxon>
        <taxon>Pseudomonadaceae</taxon>
        <taxon>Pseudomonas</taxon>
    </lineage>
</organism>
<evidence type="ECO:0000313" key="6">
    <source>
        <dbReference type="EMBL" id="QXH53843.1"/>
    </source>
</evidence>
<keyword evidence="7" id="KW-1185">Reference proteome</keyword>
<sequence>MPQHAHSCRDGLLQVASELMAEIGYAAMSMRQLAARAGLQPGSLYNHVASKQDLLLDVLLFALAQRLEAWRCSTYPRNLQGYLRFMLDRQHSHPGEQLLLRHEVRHLTRKQRGWVQAAQQRLRDPLQQYIALEQHGAADITGVCEAVLALLDSADNLRRREAPMAEAAIERWVMRMSCLLIGPCQSPVLGKG</sequence>
<dbReference type="PANTHER" id="PTHR30055">
    <property type="entry name" value="HTH-TYPE TRANSCRIPTIONAL REGULATOR RUTR"/>
    <property type="match status" value="1"/>
</dbReference>
<dbReference type="PANTHER" id="PTHR30055:SF234">
    <property type="entry name" value="HTH-TYPE TRANSCRIPTIONAL REGULATOR BETI"/>
    <property type="match status" value="1"/>
</dbReference>
<keyword evidence="2 4" id="KW-0238">DNA-binding</keyword>
<dbReference type="RefSeq" id="WP_217843238.1">
    <property type="nucleotide sequence ID" value="NZ_CP077076.1"/>
</dbReference>
<dbReference type="PROSITE" id="PS01081">
    <property type="entry name" value="HTH_TETR_1"/>
    <property type="match status" value="1"/>
</dbReference>
<name>A0ABX8NBW1_9PSED</name>
<evidence type="ECO:0000256" key="2">
    <source>
        <dbReference type="ARBA" id="ARBA00023125"/>
    </source>
</evidence>
<dbReference type="Proteomes" id="UP001046350">
    <property type="component" value="Chromosome"/>
</dbReference>
<protein>
    <submittedName>
        <fullName evidence="6">TetR/AcrR family transcriptional regulator</fullName>
    </submittedName>
</protein>
<dbReference type="InterPro" id="IPR001647">
    <property type="entry name" value="HTH_TetR"/>
</dbReference>
<evidence type="ECO:0000259" key="5">
    <source>
        <dbReference type="PROSITE" id="PS50977"/>
    </source>
</evidence>
<proteinExistence type="predicted"/>
<feature type="domain" description="HTH tetR-type" evidence="5">
    <location>
        <begin position="6"/>
        <end position="66"/>
    </location>
</feature>
<keyword evidence="1" id="KW-0805">Transcription regulation</keyword>
<evidence type="ECO:0000313" key="7">
    <source>
        <dbReference type="Proteomes" id="UP001046350"/>
    </source>
</evidence>
<evidence type="ECO:0000256" key="4">
    <source>
        <dbReference type="PROSITE-ProRule" id="PRU00335"/>
    </source>
</evidence>